<feature type="binding site" evidence="8">
    <location>
        <position position="323"/>
    </location>
    <ligand>
        <name>FAD</name>
        <dbReference type="ChEBI" id="CHEBI:57692"/>
    </ligand>
</feature>
<dbReference type="InterPro" id="IPR014730">
    <property type="entry name" value="ETF_a/b_N"/>
</dbReference>
<dbReference type="CDD" id="cd01715">
    <property type="entry name" value="ETF_alpha"/>
    <property type="match status" value="1"/>
</dbReference>
<feature type="binding site" evidence="8">
    <location>
        <begin position="285"/>
        <end position="289"/>
    </location>
    <ligand>
        <name>FAD</name>
        <dbReference type="ChEBI" id="CHEBI:57692"/>
    </ligand>
</feature>
<evidence type="ECO:0000256" key="6">
    <source>
        <dbReference type="ARBA" id="ARBA00022982"/>
    </source>
</evidence>
<comment type="subcellular location">
    <subcellularLocation>
        <location evidence="1 7">Mitochondrion matrix</location>
    </subcellularLocation>
</comment>
<protein>
    <recommendedName>
        <fullName evidence="7">Electron transfer flavoprotein subunit alpha</fullName>
        <shortName evidence="7">Alpha-ETF</shortName>
    </recommendedName>
</protein>
<dbReference type="SUPFAM" id="SSF52402">
    <property type="entry name" value="Adenine nucleotide alpha hydrolases-like"/>
    <property type="match status" value="1"/>
</dbReference>
<dbReference type="InterPro" id="IPR018206">
    <property type="entry name" value="ETF_asu_C_CS"/>
</dbReference>
<dbReference type="Gene3D" id="3.40.50.620">
    <property type="entry name" value="HUPs"/>
    <property type="match status" value="1"/>
</dbReference>
<dbReference type="GO" id="GO:0050660">
    <property type="term" value="F:flavin adenine dinucleotide binding"/>
    <property type="evidence" value="ECO:0007669"/>
    <property type="project" value="InterPro"/>
</dbReference>
<dbReference type="InterPro" id="IPR014729">
    <property type="entry name" value="Rossmann-like_a/b/a_fold"/>
</dbReference>
<gene>
    <name evidence="10" type="primary">ETFA_0</name>
    <name evidence="10" type="ORF">g.9186</name>
</gene>
<dbReference type="InterPro" id="IPR029035">
    <property type="entry name" value="DHS-like_NAD/FAD-binding_dom"/>
</dbReference>
<dbReference type="AlphaFoldDB" id="A0A6G1SRA1"/>
<feature type="domain" description="Electron transfer flavoprotein alpha/beta-subunit N-terminal" evidence="9">
    <location>
        <begin position="39"/>
        <end position="215"/>
    </location>
</feature>
<evidence type="ECO:0000313" key="10">
    <source>
        <dbReference type="EMBL" id="MDE52410.1"/>
    </source>
</evidence>
<keyword evidence="7" id="KW-0496">Mitochondrion</keyword>
<feature type="binding site" evidence="8">
    <location>
        <position position="246"/>
    </location>
    <ligand>
        <name>FAD</name>
        <dbReference type="ChEBI" id="CHEBI:57692"/>
    </ligand>
</feature>
<evidence type="ECO:0000256" key="1">
    <source>
        <dbReference type="ARBA" id="ARBA00004305"/>
    </source>
</evidence>
<dbReference type="EMBL" id="GGYP01007639">
    <property type="protein sequence ID" value="MDE52410.1"/>
    <property type="molecule type" value="Transcribed_RNA"/>
</dbReference>
<dbReference type="InterPro" id="IPR014731">
    <property type="entry name" value="ETF_asu_C"/>
</dbReference>
<sequence>MSLFNFALRAGRHNLVIANHLNPIQRALSTSQVRFQQRLLVVADHNNETITPITFNAIAAANKIGGSVEVLLITNQPDKLVNQVEKAEHVSKVLVANHTLFEQVLAERMAPVILNLHNKSPFTHIIAGANSFGANVLPRVAAKLNVRPITGVIGINAPDTFLRPIYGGQAIQTYKSKDGVKIFTARATAFQKVEQESANKATVEQVEVPVAEVEEAAKMTQMVGQELNKSERPDLTSASRVVSGGRGLKSKENFELVFKLAEKLGAAVGASRAAVDAGYVPNDMQVGQTGKMIAPELYVAVGISGAIQHLSGMKDSKTIVAINKDSEAPIFQVADLGLEADLFKAVPEMTEKL</sequence>
<reference evidence="10" key="1">
    <citation type="submission" date="2018-10" db="EMBL/GenBank/DDBJ databases">
        <title>Transcriptome assembly of Aceria tosichella (Wheat curl mite) Type 2.</title>
        <authorList>
            <person name="Scully E.D."/>
            <person name="Geib S.M."/>
            <person name="Palmer N.A."/>
            <person name="Gupta A.K."/>
            <person name="Sarath G."/>
            <person name="Tatineni S."/>
        </authorList>
    </citation>
    <scope>NUCLEOTIDE SEQUENCE</scope>
    <source>
        <strain evidence="10">LincolnNE</strain>
    </source>
</reference>
<name>A0A6G1SRA1_9ACAR</name>
<dbReference type="PANTHER" id="PTHR43153:SF1">
    <property type="entry name" value="ELECTRON TRANSFER FLAVOPROTEIN SUBUNIT ALPHA, MITOCHONDRIAL"/>
    <property type="match status" value="1"/>
</dbReference>
<accession>A0A6G1SRA1</accession>
<evidence type="ECO:0000256" key="4">
    <source>
        <dbReference type="ARBA" id="ARBA00022630"/>
    </source>
</evidence>
<dbReference type="InterPro" id="IPR033947">
    <property type="entry name" value="ETF_alpha_N"/>
</dbReference>
<proteinExistence type="inferred from homology"/>
<feature type="binding site" evidence="8">
    <location>
        <begin position="271"/>
        <end position="272"/>
    </location>
    <ligand>
        <name>FAD</name>
        <dbReference type="ChEBI" id="CHEBI:57692"/>
    </ligand>
</feature>
<comment type="function">
    <text evidence="7">The electron transfer flavoprotein serves as a specific electron acceptor for several dehydrogenases, including five acyl-CoA dehydrogenases, glutaryl-CoA and sarcosine dehydrogenase. It transfers the electrons to the main mitochondrial respiratory chain via ETF-ubiquinone oxidoreductase (ETF dehydrogenase).</text>
</comment>
<comment type="cofactor">
    <cofactor evidence="7 8">
        <name>FAD</name>
        <dbReference type="ChEBI" id="CHEBI:57692"/>
    </cofactor>
    <text evidence="7 8">Binds 1 FAD per dimer.</text>
</comment>
<keyword evidence="6 7" id="KW-0249">Electron transport</keyword>
<dbReference type="SUPFAM" id="SSF52467">
    <property type="entry name" value="DHS-like NAD/FAD-binding domain"/>
    <property type="match status" value="1"/>
</dbReference>
<feature type="binding site" evidence="8">
    <location>
        <begin position="302"/>
        <end position="309"/>
    </location>
    <ligand>
        <name>FAD</name>
        <dbReference type="ChEBI" id="CHEBI:57692"/>
    </ligand>
</feature>
<evidence type="ECO:0000256" key="2">
    <source>
        <dbReference type="ARBA" id="ARBA00005817"/>
    </source>
</evidence>
<organism evidence="10">
    <name type="scientific">Aceria tosichella</name>
    <name type="common">wheat curl mite</name>
    <dbReference type="NCBI Taxonomy" id="561515"/>
    <lineage>
        <taxon>Eukaryota</taxon>
        <taxon>Metazoa</taxon>
        <taxon>Ecdysozoa</taxon>
        <taxon>Arthropoda</taxon>
        <taxon>Chelicerata</taxon>
        <taxon>Arachnida</taxon>
        <taxon>Acari</taxon>
        <taxon>Acariformes</taxon>
        <taxon>Trombidiformes</taxon>
        <taxon>Prostigmata</taxon>
        <taxon>Eupodina</taxon>
        <taxon>Eriophyoidea</taxon>
        <taxon>Eriophyidae</taxon>
        <taxon>Eriophyinae</taxon>
        <taxon>Aceriini</taxon>
        <taxon>Aceria</taxon>
    </lineage>
</organism>
<dbReference type="GO" id="GO:0009055">
    <property type="term" value="F:electron transfer activity"/>
    <property type="evidence" value="ECO:0007669"/>
    <property type="project" value="InterPro"/>
</dbReference>
<keyword evidence="3 7" id="KW-0813">Transport</keyword>
<dbReference type="PIRSF" id="PIRSF000089">
    <property type="entry name" value="Electra_flavoP_a"/>
    <property type="match status" value="1"/>
</dbReference>
<comment type="subunit">
    <text evidence="7">Heterodimer of an alpha and a beta subunit.</text>
</comment>
<dbReference type="GO" id="GO:0033539">
    <property type="term" value="P:fatty acid beta-oxidation using acyl-CoA dehydrogenase"/>
    <property type="evidence" value="ECO:0007669"/>
    <property type="project" value="TreeGrafter"/>
</dbReference>
<evidence type="ECO:0000256" key="5">
    <source>
        <dbReference type="ARBA" id="ARBA00022827"/>
    </source>
</evidence>
<evidence type="ECO:0000256" key="8">
    <source>
        <dbReference type="PIRSR" id="PIRSR000089-1"/>
    </source>
</evidence>
<comment type="similarity">
    <text evidence="2 7">Belongs to the ETF alpha-subunit/FixB family.</text>
</comment>
<dbReference type="Pfam" id="PF01012">
    <property type="entry name" value="ETF"/>
    <property type="match status" value="1"/>
</dbReference>
<dbReference type="Pfam" id="PF00766">
    <property type="entry name" value="ETF_alpha"/>
    <property type="match status" value="1"/>
</dbReference>
<dbReference type="SMART" id="SM00893">
    <property type="entry name" value="ETF"/>
    <property type="match status" value="1"/>
</dbReference>
<keyword evidence="5 7" id="KW-0274">FAD</keyword>
<evidence type="ECO:0000259" key="9">
    <source>
        <dbReference type="SMART" id="SM00893"/>
    </source>
</evidence>
<dbReference type="PANTHER" id="PTHR43153">
    <property type="entry name" value="ELECTRON TRANSFER FLAVOPROTEIN ALPHA"/>
    <property type="match status" value="1"/>
</dbReference>
<dbReference type="Gene3D" id="3.40.50.1220">
    <property type="entry name" value="TPP-binding domain"/>
    <property type="match status" value="1"/>
</dbReference>
<dbReference type="GO" id="GO:0005759">
    <property type="term" value="C:mitochondrial matrix"/>
    <property type="evidence" value="ECO:0007669"/>
    <property type="project" value="UniProtKB-SubCell"/>
</dbReference>
<dbReference type="InterPro" id="IPR001308">
    <property type="entry name" value="ETF_a/FixB"/>
</dbReference>
<keyword evidence="4 7" id="KW-0285">Flavoprotein</keyword>
<evidence type="ECO:0000256" key="7">
    <source>
        <dbReference type="PIRNR" id="PIRNR000089"/>
    </source>
</evidence>
<dbReference type="FunFam" id="3.40.50.1220:FF:000001">
    <property type="entry name" value="Electron transfer flavoprotein, alpha subunit"/>
    <property type="match status" value="1"/>
</dbReference>
<dbReference type="PROSITE" id="PS00696">
    <property type="entry name" value="ETF_ALPHA"/>
    <property type="match status" value="1"/>
</dbReference>
<evidence type="ECO:0000256" key="3">
    <source>
        <dbReference type="ARBA" id="ARBA00022448"/>
    </source>
</evidence>